<dbReference type="InterPro" id="IPR050091">
    <property type="entry name" value="PKS_NRPS_Biosynth_Enz"/>
</dbReference>
<dbReference type="Gene3D" id="3.10.129.110">
    <property type="entry name" value="Polyketide synthase dehydratase"/>
    <property type="match status" value="1"/>
</dbReference>
<sequence>MKEFPIILETTSSELFEECIKQPDIEVGHPSEDLEDDFSILLEDASMPIAVIGMGFRGPGDATDTNKLWEMISHKREAWSPIPKEKWNNKAFYHPDHARHGTSRAMMSNRVSYFFDLKGPSVTVDTACSGSLVALHLACQSLRTEDASMAIAAGVNLILSHEFMSTMSMMRFLSPDGRCHTFDEKANGYARGEAIACLILKPLASALRDGDAIRAIIRGTGSNQDGRTPGIALPSGTAQEALIRDVYARAGLCPSETQVVEAHGTGTQAGDPVEIGAIARSFELAQNPDHVLRIGSIKTNVGHLEGASGVAGVIKAIMMLENRIILPSRNFETPNPRISFDEWNLKVPQAPEPWGTPGPHRVSVNSFGYGGSNAHVILEDALGYLTERGLQRWFRSPSSAAQKGPLVDGQSECSEPLRQRIFMISAFDELSCQSQIAILREYLESNKEFVQDDFVDDLAFTLNERRSTFMWKAAIIGSSVTDLCDSLSKGPSIRCSARRPTLSFVFTGQGAQWAGMGKELLHTYPVFRESISRIDRYLAELGSPFYVSEELSRSPEDSQLNHPLLSQTICSTLQIALVDLLASWNIYPSSVTGHSSGEIAAAYACGALSMEDAMAVAYFRGTAASQLLIAPDMKGAMIAIGMSNETIQEHLDRLTTGKAVVACINSPSSVTVSGDVTAIDELSENLKEKSVFFRRLAVDVAYHSHHMKIVAHDYLASIEHISPRHGQDPVSPLNKISMFSSVTGTEIQTSEMGAQYWVSNLLGQVKFSEALRNLCFETVGQQIVTGLISRRRVKRHGAAQKPSVDCLLEISPHSALAGPIKQILQDDTKLRAADITYLSMLSRKNHAVSSALHAASTLATMSYQIDFEAINFPKDVELTRKPRLLVDMPSYRWNHTGSYWAEPRMSKTYRYRESPRTDLLGAQDSMACPFERRWRNYLRASEIPWLQDHRIQSDMIFPAAGYIAMAIEAIMQLVKDPDTAEEFILKDVRIRSALIVPEATGIEVMTSLRDSDKGLTDETDRWYEFHVYSVSSDNRWTEHCVGVVGATSPSLPDDEAFVDLNGVATATAASDNSHISVVDIPQLYKKLHDVGLEYGPCFSNLTCAQATQNGTCFAEVTIPDTRDVMPMNFEHQSLIHPCTLDSIFHAIFAALPEDMDLEIGPLIPVSFESMKVSSRIQRSAGEVLSICTHVRPALKTNVVASITATDSLGSEISMKPKLSINRLRCARLEGTHVENKSDIPIAYGIEWQPDPGFVSRESAAFLFQQQGINGSECSAEREEDERYTAKLIRDAFLKLSGDVEENPDSSIIRYRDDLESILQMHSKDHQAHIHNGCTPLREETMDVSGDIGVLLRDLSHLLSSSSLRNTETFRDAQSKMWDSYRTTIMENTAYCAAVNYLGLVGHKKPDISVLEISDGGDQPYSLFLEKLIPHTHNRSPQCSRYTFAYREDYGIERARADYADWKDMVNFEKLDLDGDLSQQELSKHTYDVIIAPNAFNSTHSFRDGILKIKSVLKPSGYLIILNTLLPARSILEALLVTAVYHWPHRAVELSKYGDGTKREILREAGFKAEGIMNECLIICRPDYETDSFDKKILVIREDHDEVLRNLSEALQQQLLGESTVSNTIEALPKGRICLVLSDLDRSLFQSPDAELLQKLKEIFFQSEGVLWVTRGGTMRATNPQAGLAVGFARTARSESGVQPIITLDLDPQFSILDNSRVKIIVNLIKTHFFQDRLPEYDTEYAERDGIVLVPRVVVQDDLNRDIKKMNKADKTIEQLFQKLDRPVSLLKNEMGNKEVHFTATKQIAELPEGYIGIKVCAFAISELDTNGSNDPNASLGVMGFGSSGQVYELGTNVQGFSVGDRVACLGTGTARNYYYDQACAFQKIEDKISYELAVSLIMAYTAAYYIIHEIARIEHGDMILIHEAASWSGQAMVEICRLIKCDIIAIVFKEAQKDELFNRFQMASQQILVDADGKNMTRHLLHSTHGRLPRTVITPAEPNSKTFRSLCKLTAPFGHIIHLRTRSPDHQAANIWSLDCKNISFSTFDISDLQPGKITSIYESWSTVMSLFNQGKLQGPSCYSFHKVTNVTKAIDTVSSTNFAVITAEADDMVQISASNISKNIFHNEASYLLVGGLGGIGRAIAFWMVEHGAKYLILVNRSGLSTETARSTVQLLRDKGVEVAVHGCDISDEQAFKEMYTEILRTVPPIKGVIQGAMILKDIHIEKMTAEDYNTVLRPKYAGTWNLHNYLPEDIEFFVMLSSISGVIGNATQSAYAAGSAFMDSFAAYRNHLGLPAVSLDLGTVTSVGYLAENNELAEKMAKQGFQSTDIKTLLSLIQLAISQPPSNTHSQIVTGLGDWKPGKSLANFDVPLFSHFRRSFQTDDSYEEGTDHTEILHENLRAAKTRDEAVLVVCEALSEKIAAQLNFPVDRISLGSPLSEFGIDSIDAVELRNWIAKTMESTVPILEILASGSVLQLAGKIASRLQLLNINDETS</sequence>
<dbReference type="InterPro" id="IPR036736">
    <property type="entry name" value="ACP-like_sf"/>
</dbReference>
<dbReference type="InterPro" id="IPR049552">
    <property type="entry name" value="PKS_DH_N"/>
</dbReference>
<dbReference type="STRING" id="1316194.A0A1Q5URG7"/>
<feature type="region of interest" description="C-terminal hotdog fold" evidence="6">
    <location>
        <begin position="1073"/>
        <end position="1229"/>
    </location>
</feature>
<dbReference type="InterPro" id="IPR032821">
    <property type="entry name" value="PKS_assoc"/>
</dbReference>
<keyword evidence="2" id="KW-0597">Phosphoprotein</keyword>
<evidence type="ECO:0000256" key="1">
    <source>
        <dbReference type="ARBA" id="ARBA00022450"/>
    </source>
</evidence>
<dbReference type="PROSITE" id="PS50075">
    <property type="entry name" value="CARRIER"/>
    <property type="match status" value="1"/>
</dbReference>
<keyword evidence="1" id="KW-0596">Phosphopantetheine</keyword>
<keyword evidence="4" id="KW-0808">Transferase</keyword>
<dbReference type="PROSITE" id="PS52004">
    <property type="entry name" value="KS3_2"/>
    <property type="match status" value="1"/>
</dbReference>
<evidence type="ECO:0000313" key="11">
    <source>
        <dbReference type="Proteomes" id="UP000186955"/>
    </source>
</evidence>
<dbReference type="Gene3D" id="1.10.1200.10">
    <property type="entry name" value="ACP-like"/>
    <property type="match status" value="1"/>
</dbReference>
<evidence type="ECO:0000259" key="8">
    <source>
        <dbReference type="PROSITE" id="PS52004"/>
    </source>
</evidence>
<feature type="active site" description="Proton acceptor; for dehydratase activity" evidence="6">
    <location>
        <position position="949"/>
    </location>
</feature>
<dbReference type="SUPFAM" id="SSF53901">
    <property type="entry name" value="Thiolase-like"/>
    <property type="match status" value="1"/>
</dbReference>
<dbReference type="GO" id="GO:0016491">
    <property type="term" value="F:oxidoreductase activity"/>
    <property type="evidence" value="ECO:0007669"/>
    <property type="project" value="InterPro"/>
</dbReference>
<dbReference type="SMART" id="SM00826">
    <property type="entry name" value="PKS_DH"/>
    <property type="match status" value="1"/>
</dbReference>
<dbReference type="InterPro" id="IPR042104">
    <property type="entry name" value="PKS_dehydratase_sf"/>
</dbReference>
<dbReference type="SMART" id="SM00829">
    <property type="entry name" value="PKS_ER"/>
    <property type="match status" value="1"/>
</dbReference>
<comment type="caution">
    <text evidence="10">The sequence shown here is derived from an EMBL/GenBank/DDBJ whole genome shotgun (WGS) entry which is preliminary data.</text>
</comment>
<dbReference type="InterPro" id="IPR036291">
    <property type="entry name" value="NAD(P)-bd_dom_sf"/>
</dbReference>
<dbReference type="SMART" id="SM00825">
    <property type="entry name" value="PKS_KS"/>
    <property type="match status" value="1"/>
</dbReference>
<dbReference type="Pfam" id="PF21089">
    <property type="entry name" value="PKS_DH_N"/>
    <property type="match status" value="1"/>
</dbReference>
<dbReference type="Pfam" id="PF00550">
    <property type="entry name" value="PP-binding"/>
    <property type="match status" value="1"/>
</dbReference>
<dbReference type="SMART" id="SM00827">
    <property type="entry name" value="PKS_AT"/>
    <property type="match status" value="1"/>
</dbReference>
<dbReference type="GO" id="GO:0006633">
    <property type="term" value="P:fatty acid biosynthetic process"/>
    <property type="evidence" value="ECO:0007669"/>
    <property type="project" value="TreeGrafter"/>
</dbReference>
<dbReference type="SUPFAM" id="SSF55048">
    <property type="entry name" value="Probable ACP-binding domain of malonyl-CoA ACP transacylase"/>
    <property type="match status" value="1"/>
</dbReference>
<dbReference type="GO" id="GO:0032259">
    <property type="term" value="P:methylation"/>
    <property type="evidence" value="ECO:0007669"/>
    <property type="project" value="UniProtKB-KW"/>
</dbReference>
<dbReference type="InterPro" id="IPR014030">
    <property type="entry name" value="Ketoacyl_synth_N"/>
</dbReference>
<keyword evidence="3" id="KW-0489">Methyltransferase</keyword>
<dbReference type="InterPro" id="IPR020807">
    <property type="entry name" value="PKS_DH"/>
</dbReference>
<dbReference type="SUPFAM" id="SSF52151">
    <property type="entry name" value="FabD/lysophospholipase-like"/>
    <property type="match status" value="1"/>
</dbReference>
<dbReference type="Gene3D" id="3.90.180.10">
    <property type="entry name" value="Medium-chain alcohol dehydrogenases, catalytic domain"/>
    <property type="match status" value="1"/>
</dbReference>
<proteinExistence type="predicted"/>
<evidence type="ECO:0000259" key="7">
    <source>
        <dbReference type="PROSITE" id="PS50075"/>
    </source>
</evidence>
<evidence type="ECO:0000313" key="10">
    <source>
        <dbReference type="EMBL" id="OKP15072.1"/>
    </source>
</evidence>
<dbReference type="InterPro" id="IPR020841">
    <property type="entry name" value="PKS_Beta-ketoAc_synthase_dom"/>
</dbReference>
<protein>
    <submittedName>
        <fullName evidence="10">Lovastatin diketide synthase LovF</fullName>
    </submittedName>
</protein>
<dbReference type="SMART" id="SM00823">
    <property type="entry name" value="PKS_PP"/>
    <property type="match status" value="1"/>
</dbReference>
<dbReference type="InterPro" id="IPR011032">
    <property type="entry name" value="GroES-like_sf"/>
</dbReference>
<dbReference type="SUPFAM" id="SSF51735">
    <property type="entry name" value="NAD(P)-binding Rossmann-fold domains"/>
    <property type="match status" value="2"/>
</dbReference>
<dbReference type="InterPro" id="IPR013968">
    <property type="entry name" value="PKS_KR"/>
</dbReference>
<dbReference type="CDD" id="cd05195">
    <property type="entry name" value="enoyl_red"/>
    <property type="match status" value="1"/>
</dbReference>
<dbReference type="Gene3D" id="3.40.366.10">
    <property type="entry name" value="Malonyl-Coenzyme A Acyl Carrier Protein, domain 2"/>
    <property type="match status" value="1"/>
</dbReference>
<feature type="domain" description="PKS/mFAS DH" evidence="9">
    <location>
        <begin position="917"/>
        <end position="1229"/>
    </location>
</feature>
<dbReference type="InterPro" id="IPR014043">
    <property type="entry name" value="Acyl_transferase_dom"/>
</dbReference>
<dbReference type="SUPFAM" id="SSF50129">
    <property type="entry name" value="GroES-like"/>
    <property type="match status" value="1"/>
</dbReference>
<dbReference type="EMBL" id="MNBE01000028">
    <property type="protein sequence ID" value="OKP15072.1"/>
    <property type="molecule type" value="Genomic_DNA"/>
</dbReference>
<dbReference type="Gene3D" id="3.40.50.150">
    <property type="entry name" value="Vaccinia Virus protein VP39"/>
    <property type="match status" value="1"/>
</dbReference>
<gene>
    <name evidence="10" type="ORF">PENSUB_3053</name>
</gene>
<dbReference type="GO" id="GO:1901336">
    <property type="term" value="P:lactone biosynthetic process"/>
    <property type="evidence" value="ECO:0007669"/>
    <property type="project" value="UniProtKB-ARBA"/>
</dbReference>
<dbReference type="InterPro" id="IPR006162">
    <property type="entry name" value="Ppantetheine_attach_site"/>
</dbReference>
<dbReference type="InterPro" id="IPR009081">
    <property type="entry name" value="PP-bd_ACP"/>
</dbReference>
<dbReference type="PANTHER" id="PTHR43775">
    <property type="entry name" value="FATTY ACID SYNTHASE"/>
    <property type="match status" value="1"/>
</dbReference>
<dbReference type="Gene3D" id="3.40.50.720">
    <property type="entry name" value="NAD(P)-binding Rossmann-like Domain"/>
    <property type="match status" value="2"/>
</dbReference>
<dbReference type="InterPro" id="IPR020806">
    <property type="entry name" value="PKS_PP-bd"/>
</dbReference>
<dbReference type="Pfam" id="PF02801">
    <property type="entry name" value="Ketoacyl-synt_C"/>
    <property type="match status" value="1"/>
</dbReference>
<dbReference type="GO" id="GO:0030639">
    <property type="term" value="P:polyketide biosynthetic process"/>
    <property type="evidence" value="ECO:0007669"/>
    <property type="project" value="UniProtKB-ARBA"/>
</dbReference>
<dbReference type="Gene3D" id="3.40.47.10">
    <property type="match status" value="2"/>
</dbReference>
<feature type="domain" description="Ketosynthase family 3 (KS3)" evidence="8">
    <location>
        <begin position="1"/>
        <end position="380"/>
    </location>
</feature>
<dbReference type="InterPro" id="IPR016035">
    <property type="entry name" value="Acyl_Trfase/lysoPLipase"/>
</dbReference>
<name>A0A1Q5URG7_9EURO</name>
<dbReference type="PROSITE" id="PS00012">
    <property type="entry name" value="PHOSPHOPANTETHEINE"/>
    <property type="match status" value="1"/>
</dbReference>
<feature type="region of interest" description="N-terminal hotdog fold" evidence="6">
    <location>
        <begin position="917"/>
        <end position="1051"/>
    </location>
</feature>
<dbReference type="Pfam" id="PF00698">
    <property type="entry name" value="Acyl_transf_1"/>
    <property type="match status" value="1"/>
</dbReference>
<evidence type="ECO:0000256" key="4">
    <source>
        <dbReference type="ARBA" id="ARBA00022679"/>
    </source>
</evidence>
<dbReference type="Pfam" id="PF16197">
    <property type="entry name" value="KAsynt_C_assoc"/>
    <property type="match status" value="1"/>
</dbReference>
<feature type="domain" description="Carrier" evidence="7">
    <location>
        <begin position="2406"/>
        <end position="2483"/>
    </location>
</feature>
<dbReference type="InterPro" id="IPR056501">
    <property type="entry name" value="NAD-bd_HRPKS_sdrA"/>
</dbReference>
<organism evidence="10 11">
    <name type="scientific">Penicillium subrubescens</name>
    <dbReference type="NCBI Taxonomy" id="1316194"/>
    <lineage>
        <taxon>Eukaryota</taxon>
        <taxon>Fungi</taxon>
        <taxon>Dikarya</taxon>
        <taxon>Ascomycota</taxon>
        <taxon>Pezizomycotina</taxon>
        <taxon>Eurotiomycetes</taxon>
        <taxon>Eurotiomycetidae</taxon>
        <taxon>Eurotiales</taxon>
        <taxon>Aspergillaceae</taxon>
        <taxon>Penicillium</taxon>
    </lineage>
</organism>
<dbReference type="InterPro" id="IPR016036">
    <property type="entry name" value="Malonyl_transacylase_ACP-bd"/>
</dbReference>
<dbReference type="Pfam" id="PF00109">
    <property type="entry name" value="ketoacyl-synt"/>
    <property type="match status" value="1"/>
</dbReference>
<dbReference type="GO" id="GO:0031177">
    <property type="term" value="F:phosphopantetheine binding"/>
    <property type="evidence" value="ECO:0007669"/>
    <property type="project" value="InterPro"/>
</dbReference>
<dbReference type="Gene3D" id="3.30.70.3290">
    <property type="match status" value="1"/>
</dbReference>
<evidence type="ECO:0000256" key="5">
    <source>
        <dbReference type="ARBA" id="ARBA00023268"/>
    </source>
</evidence>
<dbReference type="InterPro" id="IPR029063">
    <property type="entry name" value="SAM-dependent_MTases_sf"/>
</dbReference>
<dbReference type="InterPro" id="IPR049900">
    <property type="entry name" value="PKS_mFAS_DH"/>
</dbReference>
<dbReference type="PROSITE" id="PS52019">
    <property type="entry name" value="PKS_MFAS_DH"/>
    <property type="match status" value="1"/>
</dbReference>
<dbReference type="InterPro" id="IPR001227">
    <property type="entry name" value="Ac_transferase_dom_sf"/>
</dbReference>
<dbReference type="GO" id="GO:0004312">
    <property type="term" value="F:fatty acid synthase activity"/>
    <property type="evidence" value="ECO:0007669"/>
    <property type="project" value="TreeGrafter"/>
</dbReference>
<feature type="active site" description="Proton donor; for dehydratase activity" evidence="6">
    <location>
        <position position="1141"/>
    </location>
</feature>
<accession>A0A1Q5URG7</accession>
<evidence type="ECO:0000259" key="9">
    <source>
        <dbReference type="PROSITE" id="PS52019"/>
    </source>
</evidence>
<keyword evidence="11" id="KW-1185">Reference proteome</keyword>
<evidence type="ECO:0000256" key="3">
    <source>
        <dbReference type="ARBA" id="ARBA00022603"/>
    </source>
</evidence>
<dbReference type="InterPro" id="IPR057326">
    <property type="entry name" value="KR_dom"/>
</dbReference>
<dbReference type="GO" id="GO:0008168">
    <property type="term" value="F:methyltransferase activity"/>
    <property type="evidence" value="ECO:0007669"/>
    <property type="project" value="UniProtKB-KW"/>
</dbReference>
<dbReference type="Pfam" id="PF14765">
    <property type="entry name" value="PS-DH"/>
    <property type="match status" value="1"/>
</dbReference>
<dbReference type="SUPFAM" id="SSF53335">
    <property type="entry name" value="S-adenosyl-L-methionine-dependent methyltransferases"/>
    <property type="match status" value="1"/>
</dbReference>
<dbReference type="InterPro" id="IPR016039">
    <property type="entry name" value="Thiolase-like"/>
</dbReference>
<dbReference type="Pfam" id="PF23114">
    <property type="entry name" value="NAD-bd_HRPKS_sdrA"/>
    <property type="match status" value="1"/>
</dbReference>
<dbReference type="InterPro" id="IPR014031">
    <property type="entry name" value="Ketoacyl_synth_C"/>
</dbReference>
<dbReference type="SUPFAM" id="SSF47336">
    <property type="entry name" value="ACP-like"/>
    <property type="match status" value="1"/>
</dbReference>
<evidence type="ECO:0000256" key="2">
    <source>
        <dbReference type="ARBA" id="ARBA00022553"/>
    </source>
</evidence>
<keyword evidence="5" id="KW-0511">Multifunctional enzyme</keyword>
<dbReference type="PANTHER" id="PTHR43775:SF29">
    <property type="entry name" value="ASPERFURANONE POLYKETIDE SYNTHASE AFOG-RELATED"/>
    <property type="match status" value="1"/>
</dbReference>
<dbReference type="Proteomes" id="UP000186955">
    <property type="component" value="Unassembled WGS sequence"/>
</dbReference>
<dbReference type="InterPro" id="IPR049551">
    <property type="entry name" value="PKS_DH_C"/>
</dbReference>
<dbReference type="CDD" id="cd00833">
    <property type="entry name" value="PKS"/>
    <property type="match status" value="1"/>
</dbReference>
<dbReference type="Pfam" id="PF08659">
    <property type="entry name" value="KR"/>
    <property type="match status" value="1"/>
</dbReference>
<dbReference type="InterPro" id="IPR020843">
    <property type="entry name" value="ER"/>
</dbReference>
<evidence type="ECO:0000256" key="6">
    <source>
        <dbReference type="PROSITE-ProRule" id="PRU01363"/>
    </source>
</evidence>
<reference evidence="10 11" key="1">
    <citation type="submission" date="2016-10" db="EMBL/GenBank/DDBJ databases">
        <title>Genome sequence of the ascomycete fungus Penicillium subrubescens.</title>
        <authorList>
            <person name="De Vries R.P."/>
            <person name="Peng M."/>
            <person name="Dilokpimol A."/>
            <person name="Hilden K."/>
            <person name="Makela M.R."/>
            <person name="Grigoriev I."/>
            <person name="Riley R."/>
            <person name="Granchi Z."/>
        </authorList>
    </citation>
    <scope>NUCLEOTIDE SEQUENCE [LARGE SCALE GENOMIC DNA]</scope>
    <source>
        <strain evidence="10 11">CBS 132785</strain>
    </source>
</reference>
<dbReference type="SMART" id="SM00822">
    <property type="entry name" value="PKS_KR"/>
    <property type="match status" value="1"/>
</dbReference>